<sequence>MGEGWLHLPHSDRHCEHMDMKHFPFFELPRELRDKIYQIVFQFPRSGLFFSSPVTKKPIVRSRDLEDDSSFEDIIQDHETRSHILETSAVSDILSPLLVNRQFYREAMPLFYSLNSFNFGCQRTMSTVIARLPRASRKHFRSVGVRYDPRTTYTTNVTRGVKYDEVWFRSLEQLLGVKKLEMQFITKDWSLVAHVTGWPGLSHSRGVYVLVDIVVKLREVGEGRGLRRRVSGVAGDPRDCSHGT</sequence>
<evidence type="ECO:0000313" key="2">
    <source>
        <dbReference type="EMBL" id="KAK5697203.1"/>
    </source>
</evidence>
<dbReference type="Pfam" id="PF24864">
    <property type="entry name" value="DUF7730"/>
    <property type="match status" value="1"/>
</dbReference>
<dbReference type="InterPro" id="IPR056632">
    <property type="entry name" value="DUF7730"/>
</dbReference>
<evidence type="ECO:0000313" key="3">
    <source>
        <dbReference type="Proteomes" id="UP001310594"/>
    </source>
</evidence>
<gene>
    <name evidence="2" type="ORF">LTR97_007338</name>
</gene>
<dbReference type="EMBL" id="JAVRQU010000011">
    <property type="protein sequence ID" value="KAK5697203.1"/>
    <property type="molecule type" value="Genomic_DNA"/>
</dbReference>
<name>A0AAN7ZZV3_9PEZI</name>
<dbReference type="PANTHER" id="PTHR42085">
    <property type="entry name" value="F-BOX DOMAIN-CONTAINING PROTEIN"/>
    <property type="match status" value="1"/>
</dbReference>
<dbReference type="Proteomes" id="UP001310594">
    <property type="component" value="Unassembled WGS sequence"/>
</dbReference>
<evidence type="ECO:0000259" key="1">
    <source>
        <dbReference type="Pfam" id="PF24864"/>
    </source>
</evidence>
<feature type="domain" description="DUF7730" evidence="1">
    <location>
        <begin position="24"/>
        <end position="181"/>
    </location>
</feature>
<dbReference type="PANTHER" id="PTHR42085:SF2">
    <property type="entry name" value="F-BOX DOMAIN-CONTAINING PROTEIN"/>
    <property type="match status" value="1"/>
</dbReference>
<dbReference type="InterPro" id="IPR038883">
    <property type="entry name" value="AN11006-like"/>
</dbReference>
<reference evidence="2" key="1">
    <citation type="submission" date="2023-08" db="EMBL/GenBank/DDBJ databases">
        <title>Black Yeasts Isolated from many extreme environments.</title>
        <authorList>
            <person name="Coleine C."/>
            <person name="Stajich J.E."/>
            <person name="Selbmann L."/>
        </authorList>
    </citation>
    <scope>NUCLEOTIDE SEQUENCE</scope>
    <source>
        <strain evidence="2">CCFEE 5810</strain>
    </source>
</reference>
<organism evidence="2 3">
    <name type="scientific">Elasticomyces elasticus</name>
    <dbReference type="NCBI Taxonomy" id="574655"/>
    <lineage>
        <taxon>Eukaryota</taxon>
        <taxon>Fungi</taxon>
        <taxon>Dikarya</taxon>
        <taxon>Ascomycota</taxon>
        <taxon>Pezizomycotina</taxon>
        <taxon>Dothideomycetes</taxon>
        <taxon>Dothideomycetidae</taxon>
        <taxon>Mycosphaerellales</taxon>
        <taxon>Teratosphaeriaceae</taxon>
        <taxon>Elasticomyces</taxon>
    </lineage>
</organism>
<accession>A0AAN7ZZV3</accession>
<protein>
    <recommendedName>
        <fullName evidence="1">DUF7730 domain-containing protein</fullName>
    </recommendedName>
</protein>
<dbReference type="AlphaFoldDB" id="A0AAN7ZZV3"/>
<proteinExistence type="predicted"/>
<comment type="caution">
    <text evidence="2">The sequence shown here is derived from an EMBL/GenBank/DDBJ whole genome shotgun (WGS) entry which is preliminary data.</text>
</comment>